<keyword evidence="2" id="KW-0472">Membrane</keyword>
<evidence type="ECO:0000256" key="2">
    <source>
        <dbReference type="ARBA" id="ARBA00023136"/>
    </source>
</evidence>
<dbReference type="Gene3D" id="2.40.170.20">
    <property type="entry name" value="TonB-dependent receptor, beta-barrel domain"/>
    <property type="match status" value="1"/>
</dbReference>
<dbReference type="Proteomes" id="UP000664265">
    <property type="component" value="Unassembled WGS sequence"/>
</dbReference>
<evidence type="ECO:0000256" key="3">
    <source>
        <dbReference type="ARBA" id="ARBA00023237"/>
    </source>
</evidence>
<dbReference type="SUPFAM" id="SSF49464">
    <property type="entry name" value="Carboxypeptidase regulatory domain-like"/>
    <property type="match status" value="1"/>
</dbReference>
<evidence type="ECO:0000259" key="4">
    <source>
        <dbReference type="Pfam" id="PF14905"/>
    </source>
</evidence>
<keyword evidence="5" id="KW-0675">Receptor</keyword>
<sequence length="848" mass="96186">MKHLLIALLCVCCSQLQAQRISKLYNNVSLASALKELNTLQDRYTVNFIYDDLEDFKVSTRLSNLTVPDAIHQLIGFYPIRMTIKDNVILVECTHKAQHHLTGKLVDEHNEPMPYANVLLLSVGDSSVIAGGVSNESGVFVVPYEPENVLVKISYVGYETIFRLCMKEDVGTIQLKPSSLYLQTVKIRGHQQLYKISKGGMTIDVEHSLLRQAGTANDVLKQLPRVNVGHDGAITVFAKGTPEVYINDRLVRNLQDLAHLNSSEIKSVDVITNPGSQYNAEVQSVIRIKTKGTHGEGFSAEATLSADNNSQWNTQDQFSLTYRAAGLEIFGSTVYGNSYTGEANTISSSISTTAHSLYTQQDANTDFRSSYTQSKLGFSYDFSPHHSLGASYSLFKSITGRGYCNPTQDVWRDGAYATQIHQQLQLDVFNGPDHEMNAYYLGKTGRLNINFNTTCLWKKDGRNDDWQERSHELENRNVHTYNTRRSKLMAAKLVLSLPLGQGMLEGGAELTHTTAHSTYQNPENYVGSTENDTRESRVAPFMDYSLALGHWTFDAGLRYEHVDTEYRLFGKREEEPSRSYSNWFPNASLSWNNNSWSMQLNYAQKISRPSYRDLRSNVQYVNRFTYEAGNPYLQPTIRHNIELNVIYKWVNVNLGYSYRKQDIVYSAGLYQDQEISLIQNRNYPHTQLLYGAVIVSPKFGWYQPTLEVDLQKPFFPTKRYGSSRDLQDPSASLELNNKLVFSRHSFATILLAYNTEACTDFIKAKSSGAIDLAYSHSFLHESLSLNFFINDLLKTRRSAWTQYGENVVNTKDCYEFTRCIGLNLTWHFNASHSKYKGTGAGIDEKRRL</sequence>
<dbReference type="Pfam" id="PF14905">
    <property type="entry name" value="OMP_b-brl_3"/>
    <property type="match status" value="1"/>
</dbReference>
<evidence type="ECO:0000313" key="6">
    <source>
        <dbReference type="Proteomes" id="UP000664265"/>
    </source>
</evidence>
<comment type="subcellular location">
    <subcellularLocation>
        <location evidence="1">Cell outer membrane</location>
    </subcellularLocation>
</comment>
<keyword evidence="3" id="KW-0998">Cell outer membrane</keyword>
<keyword evidence="6" id="KW-1185">Reference proteome</keyword>
<reference evidence="5 6" key="1">
    <citation type="submission" date="2021-01" db="EMBL/GenBank/DDBJ databases">
        <title>Prevotella A2931 sp. nov.</title>
        <authorList>
            <person name="Buhl M."/>
            <person name="Oberhettinger P."/>
        </authorList>
    </citation>
    <scope>NUCLEOTIDE SEQUENCE [LARGE SCALE GENOMIC DNA]</scope>
    <source>
        <strain evidence="5 6">A2931</strain>
    </source>
</reference>
<dbReference type="SUPFAM" id="SSF56935">
    <property type="entry name" value="Porins"/>
    <property type="match status" value="1"/>
</dbReference>
<dbReference type="InterPro" id="IPR041700">
    <property type="entry name" value="OMP_b-brl_3"/>
</dbReference>
<proteinExistence type="predicted"/>
<feature type="domain" description="Outer membrane protein beta-barrel" evidence="4">
    <location>
        <begin position="462"/>
        <end position="826"/>
    </location>
</feature>
<evidence type="ECO:0000256" key="1">
    <source>
        <dbReference type="ARBA" id="ARBA00004442"/>
    </source>
</evidence>
<evidence type="ECO:0000313" key="5">
    <source>
        <dbReference type="EMBL" id="MBO1364251.1"/>
    </source>
</evidence>
<gene>
    <name evidence="5" type="ORF">JHU38_10830</name>
</gene>
<organism evidence="5 6">
    <name type="scientific">Prevotella illustrans</name>
    <dbReference type="NCBI Taxonomy" id="2800387"/>
    <lineage>
        <taxon>Bacteria</taxon>
        <taxon>Pseudomonadati</taxon>
        <taxon>Bacteroidota</taxon>
        <taxon>Bacteroidia</taxon>
        <taxon>Bacteroidales</taxon>
        <taxon>Prevotellaceae</taxon>
        <taxon>Prevotella</taxon>
    </lineage>
</organism>
<dbReference type="InterPro" id="IPR008969">
    <property type="entry name" value="CarboxyPept-like_regulatory"/>
</dbReference>
<dbReference type="EMBL" id="JAERMS010000045">
    <property type="protein sequence ID" value="MBO1364251.1"/>
    <property type="molecule type" value="Genomic_DNA"/>
</dbReference>
<accession>A0ABS3M810</accession>
<dbReference type="RefSeq" id="WP_107581806.1">
    <property type="nucleotide sequence ID" value="NZ_JAERMS010000045.1"/>
</dbReference>
<comment type="caution">
    <text evidence="5">The sequence shown here is derived from an EMBL/GenBank/DDBJ whole genome shotgun (WGS) entry which is preliminary data.</text>
</comment>
<protein>
    <submittedName>
        <fullName evidence="5">TonB-dependent receptor</fullName>
    </submittedName>
</protein>
<dbReference type="InterPro" id="IPR036942">
    <property type="entry name" value="Beta-barrel_TonB_sf"/>
</dbReference>
<name>A0ABS3M810_9BACT</name>